<proteinExistence type="predicted"/>
<feature type="domain" description="Glycosyl hydrolase family 13 catalytic" evidence="4">
    <location>
        <begin position="54"/>
        <end position="487"/>
    </location>
</feature>
<dbReference type="InterPro" id="IPR017853">
    <property type="entry name" value="GH"/>
</dbReference>
<dbReference type="Proteomes" id="UP001164712">
    <property type="component" value="Chromosome"/>
</dbReference>
<evidence type="ECO:0000313" key="5">
    <source>
        <dbReference type="EMBL" id="WAT00257.1"/>
    </source>
</evidence>
<feature type="coiled-coil region" evidence="3">
    <location>
        <begin position="445"/>
        <end position="472"/>
    </location>
</feature>
<dbReference type="SUPFAM" id="SSF51445">
    <property type="entry name" value="(Trans)glycosidases"/>
    <property type="match status" value="1"/>
</dbReference>
<keyword evidence="3" id="KW-0175">Coiled coil</keyword>
<dbReference type="RefSeq" id="WP_045048390.1">
    <property type="nucleotide sequence ID" value="NZ_CP114058.1"/>
</dbReference>
<dbReference type="PANTHER" id="PTHR38784">
    <property type="entry name" value="SUCROSE PHOSPHORYLASE"/>
    <property type="match status" value="1"/>
</dbReference>
<dbReference type="Gene3D" id="3.90.400.10">
    <property type="entry name" value="Oligo-1,6-glucosidase, Domain 2"/>
    <property type="match status" value="1"/>
</dbReference>
<keyword evidence="1" id="KW-0328">Glycosyltransferase</keyword>
<organism evidence="5 6">
    <name type="scientific">Rouxiella chamberiensis</name>
    <dbReference type="NCBI Taxonomy" id="1513468"/>
    <lineage>
        <taxon>Bacteria</taxon>
        <taxon>Pseudomonadati</taxon>
        <taxon>Pseudomonadota</taxon>
        <taxon>Gammaproteobacteria</taxon>
        <taxon>Enterobacterales</taxon>
        <taxon>Yersiniaceae</taxon>
        <taxon>Rouxiella</taxon>
    </lineage>
</organism>
<protein>
    <submittedName>
        <fullName evidence="5">Alpha-amylase family glycosyl hydrolase</fullName>
    </submittedName>
</protein>
<evidence type="ECO:0000313" key="6">
    <source>
        <dbReference type="Proteomes" id="UP001164712"/>
    </source>
</evidence>
<dbReference type="EMBL" id="CP114058">
    <property type="protein sequence ID" value="WAT00257.1"/>
    <property type="molecule type" value="Genomic_DNA"/>
</dbReference>
<dbReference type="InterPro" id="IPR033746">
    <property type="entry name" value="GGa_phosphorylase"/>
</dbReference>
<dbReference type="Pfam" id="PF00128">
    <property type="entry name" value="Alpha-amylase"/>
    <property type="match status" value="1"/>
</dbReference>
<keyword evidence="2" id="KW-0808">Transferase</keyword>
<dbReference type="InterPro" id="IPR045857">
    <property type="entry name" value="O16G_dom_2"/>
</dbReference>
<sequence>MGAVNPEFVLRLESLLSRVYPKEHIGDLIKKILHLGDKWRYGEHRSSEWVDGTNVYLITYGDTISQPDRPPLATLNDFAQKHLKDSISDIHILPMYPYSSDDGFSVIDYRRIDEHLGGWSDIHHLSAHFNMMFDCVINHISRSSDWVKGYINDDPYYRDYLIEAKPELDYSRVVRPRASPLLTPFIKADGTQLYLWTTFSEDQIDINFKNPQVLLESIDVLLQYAASGGQSIRLDAIGYIWKELGTTCIHRPQAHNIIKLWRTILDEVIPGTRIITETNVPHHENISYFGEGDEAHMVYQFALPPLTLHAFLREDTRKLTQWAQGLNAEAHYPKTTYFNFLSSHDGIGLRPTETFLHDDERKYMAQETQRKEGRVSYKDNGDGTHSPYELNINYLSALTEANDSVELKTRKFLAAQALLLAFLGVPALYIHSLLGSENDLDGMHQSGINRRINRKKLKLDELEKELETKGSLRSEVFNGLKKLIAIRRSRPAFSPQAGQRVFELSEKLFAIERFDPKTDNRISCIFNISSQSQTFKLAVEGEDLIGGEAFTGQMRLQPWQVVWIEHKLKAPEKLGGLRRWRRKIMISLKKSKANRLLRRGLGKAKR</sequence>
<accession>A0ABY7HMI5</accession>
<name>A0ABY7HMI5_9GAMM</name>
<dbReference type="CDD" id="cd11356">
    <property type="entry name" value="AmyAc_Sucrose_phosphorylase-like_1"/>
    <property type="match status" value="1"/>
</dbReference>
<dbReference type="GO" id="GO:0016787">
    <property type="term" value="F:hydrolase activity"/>
    <property type="evidence" value="ECO:0007669"/>
    <property type="project" value="UniProtKB-KW"/>
</dbReference>
<dbReference type="InterPro" id="IPR006047">
    <property type="entry name" value="GH13_cat_dom"/>
</dbReference>
<dbReference type="PANTHER" id="PTHR38784:SF1">
    <property type="entry name" value="SUCROSE PHOSPHORYLASE"/>
    <property type="match status" value="1"/>
</dbReference>
<keyword evidence="5" id="KW-0378">Hydrolase</keyword>
<dbReference type="Gene3D" id="3.20.20.80">
    <property type="entry name" value="Glycosidases"/>
    <property type="match status" value="1"/>
</dbReference>
<evidence type="ECO:0000259" key="4">
    <source>
        <dbReference type="SMART" id="SM00642"/>
    </source>
</evidence>
<evidence type="ECO:0000256" key="1">
    <source>
        <dbReference type="ARBA" id="ARBA00022676"/>
    </source>
</evidence>
<dbReference type="PIRSF" id="PIRSF003059">
    <property type="entry name" value="Sucrose_phosphorylase"/>
    <property type="match status" value="1"/>
</dbReference>
<keyword evidence="6" id="KW-1185">Reference proteome</keyword>
<gene>
    <name evidence="5" type="ORF">O1V66_14960</name>
</gene>
<evidence type="ECO:0000256" key="2">
    <source>
        <dbReference type="ARBA" id="ARBA00022679"/>
    </source>
</evidence>
<dbReference type="SMART" id="SM00642">
    <property type="entry name" value="Aamy"/>
    <property type="match status" value="1"/>
</dbReference>
<dbReference type="InterPro" id="IPR016377">
    <property type="entry name" value="Sucrose_GGa_phosphorylase-rel"/>
</dbReference>
<reference evidence="5" key="1">
    <citation type="submission" date="2022-12" db="EMBL/GenBank/DDBJ databases">
        <title>Complete genome sequence of an Australian strain of Rouxiella badensis DAR84756 and resolution of the R. badensis DSM100043 and R. chamberiensis DSM28324 genomes.</title>
        <authorList>
            <person name="Paul S."/>
            <person name="Anderson P.J."/>
            <person name="Maynard G."/>
            <person name="Dyall-Smith M."/>
            <person name="Kudinha T."/>
        </authorList>
    </citation>
    <scope>NUCLEOTIDE SEQUENCE</scope>
    <source>
        <strain evidence="5">DSM 28324</strain>
    </source>
</reference>
<evidence type="ECO:0000256" key="3">
    <source>
        <dbReference type="SAM" id="Coils"/>
    </source>
</evidence>